<dbReference type="Proteomes" id="UP000575898">
    <property type="component" value="Unassembled WGS sequence"/>
</dbReference>
<comment type="caution">
    <text evidence="2">The sequence shown here is derived from an EMBL/GenBank/DDBJ whole genome shotgun (WGS) entry which is preliminary data.</text>
</comment>
<feature type="chain" id="PRO_5032541586" evidence="1">
    <location>
        <begin position="23"/>
        <end position="180"/>
    </location>
</feature>
<protein>
    <submittedName>
        <fullName evidence="2">Uncharacterized protein</fullName>
    </submittedName>
</protein>
<organism evidence="2 3">
    <name type="scientific">Chitinivorax tropicus</name>
    <dbReference type="NCBI Taxonomy" id="714531"/>
    <lineage>
        <taxon>Bacteria</taxon>
        <taxon>Pseudomonadati</taxon>
        <taxon>Pseudomonadota</taxon>
        <taxon>Betaproteobacteria</taxon>
        <taxon>Chitinivorax</taxon>
    </lineage>
</organism>
<keyword evidence="3" id="KW-1185">Reference proteome</keyword>
<feature type="signal peptide" evidence="1">
    <location>
        <begin position="1"/>
        <end position="22"/>
    </location>
</feature>
<keyword evidence="1" id="KW-0732">Signal</keyword>
<evidence type="ECO:0000256" key="1">
    <source>
        <dbReference type="SAM" id="SignalP"/>
    </source>
</evidence>
<evidence type="ECO:0000313" key="2">
    <source>
        <dbReference type="EMBL" id="MBB5020599.1"/>
    </source>
</evidence>
<dbReference type="RefSeq" id="WP_184041970.1">
    <property type="nucleotide sequence ID" value="NZ_JACHHY010000053.1"/>
</dbReference>
<proteinExistence type="predicted"/>
<reference evidence="2 3" key="1">
    <citation type="submission" date="2020-08" db="EMBL/GenBank/DDBJ databases">
        <title>Genomic Encyclopedia of Type Strains, Phase IV (KMG-IV): sequencing the most valuable type-strain genomes for metagenomic binning, comparative biology and taxonomic classification.</title>
        <authorList>
            <person name="Goeker M."/>
        </authorList>
    </citation>
    <scope>NUCLEOTIDE SEQUENCE [LARGE SCALE GENOMIC DNA]</scope>
    <source>
        <strain evidence="2 3">DSM 27165</strain>
    </source>
</reference>
<accession>A0A840MU40</accession>
<evidence type="ECO:0000313" key="3">
    <source>
        <dbReference type="Proteomes" id="UP000575898"/>
    </source>
</evidence>
<gene>
    <name evidence="2" type="ORF">HNQ59_003924</name>
</gene>
<sequence>MKSVGFCLILFYMIFTSSQSFGNSYSDKEMPSDFYPFYEKFRDALYHGSQPYKLICFPFETFDNGEIPIDGVERTKIDRDTFIKNRLDLFFLDLNFRTFDMKAGVGLKPIPIYTSSRDLIIRNPKPSHIANVDFDILEVKNNFVRINGVEFKKRESGWCWSGSWHEQSIKEFMRGYKASK</sequence>
<dbReference type="AlphaFoldDB" id="A0A840MU40"/>
<dbReference type="EMBL" id="JACHHY010000053">
    <property type="protein sequence ID" value="MBB5020599.1"/>
    <property type="molecule type" value="Genomic_DNA"/>
</dbReference>
<name>A0A840MU40_9PROT</name>